<keyword evidence="2" id="KW-1185">Reference proteome</keyword>
<dbReference type="EMBL" id="BRXY01000508">
    <property type="protein sequence ID" value="GMH98093.1"/>
    <property type="molecule type" value="Genomic_DNA"/>
</dbReference>
<name>A0A9W7C4H9_9STRA</name>
<dbReference type="Proteomes" id="UP001165085">
    <property type="component" value="Unassembled WGS sequence"/>
</dbReference>
<accession>A0A9W7C4H9</accession>
<sequence>MGKITSADKSDIVYEHYEGADYLSGGVDAFVTLGGSSENEFNVADDASQNVFPGGATSSAFDLHFTAFGVDSLSDLVRKDMECKEDVVFVDGVPDFDLDPKASVRPGLSLQWQRGFLLNEY</sequence>
<evidence type="ECO:0000313" key="2">
    <source>
        <dbReference type="Proteomes" id="UP001165085"/>
    </source>
</evidence>
<organism evidence="1 2">
    <name type="scientific">Triparma strigata</name>
    <dbReference type="NCBI Taxonomy" id="1606541"/>
    <lineage>
        <taxon>Eukaryota</taxon>
        <taxon>Sar</taxon>
        <taxon>Stramenopiles</taxon>
        <taxon>Ochrophyta</taxon>
        <taxon>Bolidophyceae</taxon>
        <taxon>Parmales</taxon>
        <taxon>Triparmaceae</taxon>
        <taxon>Triparma</taxon>
    </lineage>
</organism>
<dbReference type="OrthoDB" id="10446393at2759"/>
<reference evidence="2" key="1">
    <citation type="journal article" date="2023" name="Commun. Biol.">
        <title>Genome analysis of Parmales, the sister group of diatoms, reveals the evolutionary specialization of diatoms from phago-mixotrophs to photoautotrophs.</title>
        <authorList>
            <person name="Ban H."/>
            <person name="Sato S."/>
            <person name="Yoshikawa S."/>
            <person name="Yamada K."/>
            <person name="Nakamura Y."/>
            <person name="Ichinomiya M."/>
            <person name="Sato N."/>
            <person name="Blanc-Mathieu R."/>
            <person name="Endo H."/>
            <person name="Kuwata A."/>
            <person name="Ogata H."/>
        </authorList>
    </citation>
    <scope>NUCLEOTIDE SEQUENCE [LARGE SCALE GENOMIC DNA]</scope>
    <source>
        <strain evidence="2">NIES 3701</strain>
    </source>
</reference>
<protein>
    <submittedName>
        <fullName evidence="1">Uncharacterized protein</fullName>
    </submittedName>
</protein>
<comment type="caution">
    <text evidence="1">The sequence shown here is derived from an EMBL/GenBank/DDBJ whole genome shotgun (WGS) entry which is preliminary data.</text>
</comment>
<evidence type="ECO:0000313" key="1">
    <source>
        <dbReference type="EMBL" id="GMH98093.1"/>
    </source>
</evidence>
<dbReference type="AlphaFoldDB" id="A0A9W7C4H9"/>
<gene>
    <name evidence="1" type="ORF">TrST_g10776</name>
</gene>
<proteinExistence type="predicted"/>